<comment type="subcellular location">
    <subcellularLocation>
        <location evidence="1">Cytoplasm</location>
        <location evidence="1">Cytoskeleton</location>
    </subcellularLocation>
</comment>
<dbReference type="PANTHER" id="PTHR19302:SF70">
    <property type="entry name" value="GAMMA-TUBULIN COMPLEX COMPONENT 6"/>
    <property type="match status" value="1"/>
</dbReference>
<evidence type="ECO:0000256" key="6">
    <source>
        <dbReference type="SAM" id="Coils"/>
    </source>
</evidence>
<gene>
    <name evidence="10" type="ORF">HHI36_016059</name>
</gene>
<feature type="domain" description="Gamma tubulin complex component C-terminal" evidence="8">
    <location>
        <begin position="1072"/>
        <end position="1374"/>
    </location>
</feature>
<evidence type="ECO:0000256" key="4">
    <source>
        <dbReference type="ARBA" id="ARBA00022701"/>
    </source>
</evidence>
<evidence type="ECO:0000259" key="8">
    <source>
        <dbReference type="Pfam" id="PF04130"/>
    </source>
</evidence>
<sequence length="1380" mass="161317">MEIDNTIGINKLINCLCDKFTKDSSKLKSLRSKCYELLLGKTTANREEKFKNLSTDDPFCNLSAWQYVLSHHYSLPKCAEQIADYHQFICQSYETNNESDLYKSVLKFLLNLRDIPVIHDDQMSLSILPEFNCNWDFQKLFRLPASLTSQETDDINHLFRIKPNKNQSTFNTLHTKKSSGSSKLSCKTSSELFQSKKNDETLKHGEEDNMNIWEIAATERYSNRRNWENYGYPEPEKEPIFMTELGDLSSLWIDNLYSIHITRLYRDGVVLRPEVKCRRNFIKDLKYLLVGVASESFTYNDFGELILIPQITLEGITEQSLEVYTRAFTLSGTCYKALNEISVPDSHTNKYRCAGFIFAELCESLNKYLQFYRTAIMSISDSMNLLEFSEKTKDLRKQITTLASICKVGPYKESEEMPHGVALLNYLYQKISEVIDKKTILMLYSILFPCCQIYFGRFILQWILYGSVNDPYDEFFIKTNLKYIVTRGRTYWTRGFTLRQDIIPDFLNDLKDSILLCGKMMNLLKLCNPFSKLCVFLMGKKPRIVSCSVTRDQLIVLEQSAQTYYLEASEVCGPKLSLALIIQKEKELNEDLLNYISKKRAVTLKRIELERQKSAQEEYDRKLEERAMLKEQYDMALNQKQFHILQDIERDIKLTEKSIQIERKREKLIQQEAKDLIEYYDQLFKLSDARREKIEKHIEILKHCQLDPDLKYQRQEQILEKTSDDDIKSGEDLESDSNNTDHKLPDVTIGESYQKMDEEIHSSISLDEINANLCETKDEVQVVKEDNGNDRSPTNDNFKQTLENFEMAKRNKQKVLTQELGIGVEVTTKSQIPPKLDTTKLTDAQRNKLKVMSSEFDVKITPRERIDRDITISDINKYKMMNSTIFCNDKKLDNENILNENIIERAKNNETPLIAQREKSKREKLETEKSVSLNLNFNFKKETKDFLETEKYLPMSVDSTPLSEIASISTTTSKVIFNEDKHNLGSFPTTAGTEMTDEGFLFNENYNVPEQQIFQDEKTVFSKVFSSEDVKNIKPMCLKMFLSKSLSYSLAVQSKLVSSELLSYFINDLKYLQHLKNLKNYFFLQDGEFGISMTETLFHKLYTVKFPVELINCRVLSYVIHGALEDTKRHDVNNLSFKINALPDSFNLGDVDVLNCLSLTYRIDWPLNILLPSDAIGKYNEVFRFLLKINRMHWILKKLFSKLRMLAKEVGSKEQYLMVSEHYRRIHQFRYIMMHFVQTLQNYVNGEIFQRNWAVFEKSLENVTNLDELYSAHTHYVKNILFMCLLNQRSAPLKRVLDKIFTVISKFYDHLRSKKWECKDGSFVHPSFSKLEGIFQNFKELVFYLFKVGKKVVKNGYQPLFKHFLDSLNVNGYYSNIANS</sequence>
<protein>
    <recommendedName>
        <fullName evidence="12">Gamma-tubulin complex component 6</fullName>
    </recommendedName>
</protein>
<name>A0ABD2N7C5_9CUCU</name>
<reference evidence="10 11" key="1">
    <citation type="journal article" date="2021" name="BMC Biol.">
        <title>Horizontally acquired antibacterial genes associated with adaptive radiation of ladybird beetles.</title>
        <authorList>
            <person name="Li H.S."/>
            <person name="Tang X.F."/>
            <person name="Huang Y.H."/>
            <person name="Xu Z.Y."/>
            <person name="Chen M.L."/>
            <person name="Du X.Y."/>
            <person name="Qiu B.Y."/>
            <person name="Chen P.T."/>
            <person name="Zhang W."/>
            <person name="Slipinski A."/>
            <person name="Escalona H.E."/>
            <person name="Waterhouse R.M."/>
            <person name="Zwick A."/>
            <person name="Pang H."/>
        </authorList>
    </citation>
    <scope>NUCLEOTIDE SEQUENCE [LARGE SCALE GENOMIC DNA]</scope>
    <source>
        <strain evidence="10">SYSU2018</strain>
    </source>
</reference>
<feature type="coiled-coil region" evidence="6">
    <location>
        <begin position="612"/>
        <end position="674"/>
    </location>
</feature>
<organism evidence="10 11">
    <name type="scientific">Cryptolaemus montrouzieri</name>
    <dbReference type="NCBI Taxonomy" id="559131"/>
    <lineage>
        <taxon>Eukaryota</taxon>
        <taxon>Metazoa</taxon>
        <taxon>Ecdysozoa</taxon>
        <taxon>Arthropoda</taxon>
        <taxon>Hexapoda</taxon>
        <taxon>Insecta</taxon>
        <taxon>Pterygota</taxon>
        <taxon>Neoptera</taxon>
        <taxon>Endopterygota</taxon>
        <taxon>Coleoptera</taxon>
        <taxon>Polyphaga</taxon>
        <taxon>Cucujiformia</taxon>
        <taxon>Coccinelloidea</taxon>
        <taxon>Coccinellidae</taxon>
        <taxon>Scymninae</taxon>
        <taxon>Scymnini</taxon>
        <taxon>Cryptolaemus</taxon>
    </lineage>
</organism>
<evidence type="ECO:0000256" key="3">
    <source>
        <dbReference type="ARBA" id="ARBA00022490"/>
    </source>
</evidence>
<dbReference type="InterPro" id="IPR040457">
    <property type="entry name" value="GCP_C"/>
</dbReference>
<keyword evidence="5" id="KW-0206">Cytoskeleton</keyword>
<accession>A0ABD2N7C5</accession>
<dbReference type="InterPro" id="IPR007259">
    <property type="entry name" value="GCP"/>
</dbReference>
<dbReference type="InterPro" id="IPR042241">
    <property type="entry name" value="GCP_C_sf"/>
</dbReference>
<feature type="compositionally biased region" description="Basic and acidic residues" evidence="7">
    <location>
        <begin position="721"/>
        <end position="731"/>
    </location>
</feature>
<dbReference type="Pfam" id="PF04130">
    <property type="entry name" value="GCP_C_terminal"/>
    <property type="match status" value="1"/>
</dbReference>
<dbReference type="PANTHER" id="PTHR19302">
    <property type="entry name" value="GAMMA TUBULIN COMPLEX PROTEIN"/>
    <property type="match status" value="1"/>
</dbReference>
<feature type="domain" description="Gamma tubulin complex component protein N-terminal" evidence="9">
    <location>
        <begin position="282"/>
        <end position="597"/>
    </location>
</feature>
<evidence type="ECO:0008006" key="12">
    <source>
        <dbReference type="Google" id="ProtNLM"/>
    </source>
</evidence>
<feature type="region of interest" description="Disordered" evidence="7">
    <location>
        <begin position="721"/>
        <end position="745"/>
    </location>
</feature>
<evidence type="ECO:0000256" key="1">
    <source>
        <dbReference type="ARBA" id="ARBA00004245"/>
    </source>
</evidence>
<keyword evidence="6" id="KW-0175">Coiled coil</keyword>
<dbReference type="Proteomes" id="UP001516400">
    <property type="component" value="Unassembled WGS sequence"/>
</dbReference>
<comment type="caution">
    <text evidence="10">The sequence shown here is derived from an EMBL/GenBank/DDBJ whole genome shotgun (WGS) entry which is preliminary data.</text>
</comment>
<evidence type="ECO:0000256" key="5">
    <source>
        <dbReference type="ARBA" id="ARBA00023212"/>
    </source>
</evidence>
<evidence type="ECO:0000259" key="9">
    <source>
        <dbReference type="Pfam" id="PF17681"/>
    </source>
</evidence>
<dbReference type="Pfam" id="PF17681">
    <property type="entry name" value="GCP_N_terminal"/>
    <property type="match status" value="1"/>
</dbReference>
<dbReference type="Gene3D" id="1.20.120.1900">
    <property type="entry name" value="Gamma-tubulin complex, C-terminal domain"/>
    <property type="match status" value="1"/>
</dbReference>
<keyword evidence="3" id="KW-0963">Cytoplasm</keyword>
<comment type="similarity">
    <text evidence="2">Belongs to the TUBGCP family.</text>
</comment>
<evidence type="ECO:0000313" key="11">
    <source>
        <dbReference type="Proteomes" id="UP001516400"/>
    </source>
</evidence>
<evidence type="ECO:0000256" key="7">
    <source>
        <dbReference type="SAM" id="MobiDB-lite"/>
    </source>
</evidence>
<dbReference type="EMBL" id="JABFTP020000062">
    <property type="protein sequence ID" value="KAL3274680.1"/>
    <property type="molecule type" value="Genomic_DNA"/>
</dbReference>
<evidence type="ECO:0000313" key="10">
    <source>
        <dbReference type="EMBL" id="KAL3274680.1"/>
    </source>
</evidence>
<dbReference type="GO" id="GO:0005815">
    <property type="term" value="C:microtubule organizing center"/>
    <property type="evidence" value="ECO:0007669"/>
    <property type="project" value="UniProtKB-ARBA"/>
</dbReference>
<dbReference type="GO" id="GO:0005874">
    <property type="term" value="C:microtubule"/>
    <property type="evidence" value="ECO:0007669"/>
    <property type="project" value="UniProtKB-KW"/>
</dbReference>
<dbReference type="InterPro" id="IPR041470">
    <property type="entry name" value="GCP_N"/>
</dbReference>
<keyword evidence="11" id="KW-1185">Reference proteome</keyword>
<keyword evidence="4" id="KW-0493">Microtubule</keyword>
<evidence type="ECO:0000256" key="2">
    <source>
        <dbReference type="ARBA" id="ARBA00010337"/>
    </source>
</evidence>
<proteinExistence type="inferred from homology"/>